<dbReference type="InterPro" id="IPR011055">
    <property type="entry name" value="Dup_hybrid_motif"/>
</dbReference>
<feature type="domain" description="M23ase beta-sheet core" evidence="5">
    <location>
        <begin position="333"/>
        <end position="419"/>
    </location>
</feature>
<keyword evidence="2" id="KW-0175">Coiled coil</keyword>
<feature type="compositionally biased region" description="Polar residues" evidence="3">
    <location>
        <begin position="265"/>
        <end position="285"/>
    </location>
</feature>
<feature type="region of interest" description="Disordered" evidence="3">
    <location>
        <begin position="224"/>
        <end position="329"/>
    </location>
</feature>
<dbReference type="EMBL" id="CP116507">
    <property type="protein sequence ID" value="WCG23400.1"/>
    <property type="molecule type" value="Genomic_DNA"/>
</dbReference>
<feature type="compositionally biased region" description="Low complexity" evidence="3">
    <location>
        <begin position="248"/>
        <end position="264"/>
    </location>
</feature>
<dbReference type="GO" id="GO:0004222">
    <property type="term" value="F:metalloendopeptidase activity"/>
    <property type="evidence" value="ECO:0007669"/>
    <property type="project" value="TreeGrafter"/>
</dbReference>
<dbReference type="PANTHER" id="PTHR21666">
    <property type="entry name" value="PEPTIDASE-RELATED"/>
    <property type="match status" value="1"/>
</dbReference>
<dbReference type="Pfam" id="PF24568">
    <property type="entry name" value="CC_PcsB"/>
    <property type="match status" value="1"/>
</dbReference>
<feature type="domain" description="Peptidoglycan hydrolase PcsB coiled-coil" evidence="6">
    <location>
        <begin position="86"/>
        <end position="160"/>
    </location>
</feature>
<feature type="chain" id="PRO_5042245535" evidence="4">
    <location>
        <begin position="23"/>
        <end position="436"/>
    </location>
</feature>
<name>A0AAE9XJQ9_9ENTE</name>
<evidence type="ECO:0000256" key="3">
    <source>
        <dbReference type="SAM" id="MobiDB-lite"/>
    </source>
</evidence>
<protein>
    <submittedName>
        <fullName evidence="7">Peptidoglycan DD-metalloendopeptidase family protein</fullName>
    </submittedName>
</protein>
<dbReference type="PANTHER" id="PTHR21666:SF270">
    <property type="entry name" value="MUREIN HYDROLASE ACTIVATOR ENVC"/>
    <property type="match status" value="1"/>
</dbReference>
<dbReference type="Proteomes" id="UP001179600">
    <property type="component" value="Chromosome"/>
</dbReference>
<reference evidence="7" key="1">
    <citation type="submission" date="2023-01" db="EMBL/GenBank/DDBJ databases">
        <title>Oxazolidinone resistance genes in florfenicol resistant enterococci from beef cattle and veal calves at slaughter.</title>
        <authorList>
            <person name="Biggel M."/>
        </authorList>
    </citation>
    <scope>NUCLEOTIDE SEQUENCE</scope>
    <source>
        <strain evidence="7">K204-1</strain>
    </source>
</reference>
<evidence type="ECO:0000256" key="4">
    <source>
        <dbReference type="SAM" id="SignalP"/>
    </source>
</evidence>
<sequence>MKKYIALFTAVSITALTPLTVAADSIDTKINESTNKITELKNQKSAAERELQQLDSEISHLENEISQVLAEKVKLEKEINTLREEIAQLEAAIEKRTERIKDQARSAQVSDVGSSLINAVFEADNISDAVTASLAYMKVLNVNKEIVEDQKRDQEALEQKEAEIEEKIETVNQKQAELNRKQESLTEKRYDQAILAKEVAASLTNEESKKAALLKEKEEAEARKREAERLERERQAKEAQARAEAEKQAAALAAQQAQAQAQKQTSVAPETTPVSNNTVVESAPQSKPAAPESTPAPSPAPSTGNGYQSPLSSLVVTSPFGPRVDPTGTAGTYHDGIDFAGSMNQSVFAARGGSVVMTGFDGSAGNYVIIKHDNGMYTYYLHLNQIMASSGQSVSAGTVIGLMGTTGNSTGVHLHFGMASTPYWSGFVNPAPYLGL</sequence>
<gene>
    <name evidence="7" type="ORF">PML95_03925</name>
</gene>
<feature type="signal peptide" evidence="4">
    <location>
        <begin position="1"/>
        <end position="22"/>
    </location>
</feature>
<feature type="compositionally biased region" description="Basic and acidic residues" evidence="3">
    <location>
        <begin position="224"/>
        <end position="247"/>
    </location>
</feature>
<feature type="compositionally biased region" description="Polar residues" evidence="3">
    <location>
        <begin position="303"/>
        <end position="316"/>
    </location>
</feature>
<evidence type="ECO:0000259" key="6">
    <source>
        <dbReference type="Pfam" id="PF24568"/>
    </source>
</evidence>
<evidence type="ECO:0000256" key="2">
    <source>
        <dbReference type="SAM" id="Coils"/>
    </source>
</evidence>
<evidence type="ECO:0000313" key="8">
    <source>
        <dbReference type="Proteomes" id="UP001179600"/>
    </source>
</evidence>
<evidence type="ECO:0000259" key="5">
    <source>
        <dbReference type="Pfam" id="PF01551"/>
    </source>
</evidence>
<accession>A0AAE9XJQ9</accession>
<proteinExistence type="predicted"/>
<dbReference type="InterPro" id="IPR050570">
    <property type="entry name" value="Cell_wall_metabolism_enzyme"/>
</dbReference>
<dbReference type="AlphaFoldDB" id="A0AAE9XJQ9"/>
<dbReference type="Gene3D" id="2.70.70.10">
    <property type="entry name" value="Glucose Permease (Domain IIA)"/>
    <property type="match status" value="1"/>
</dbReference>
<dbReference type="Gene3D" id="6.10.250.3150">
    <property type="match status" value="1"/>
</dbReference>
<evidence type="ECO:0000313" key="7">
    <source>
        <dbReference type="EMBL" id="WCG23400.1"/>
    </source>
</evidence>
<dbReference type="RefSeq" id="WP_248852744.1">
    <property type="nucleotide sequence ID" value="NZ_CP097044.1"/>
</dbReference>
<dbReference type="CDD" id="cd12797">
    <property type="entry name" value="M23_peptidase"/>
    <property type="match status" value="1"/>
</dbReference>
<dbReference type="SUPFAM" id="SSF51261">
    <property type="entry name" value="Duplicated hybrid motif"/>
    <property type="match status" value="1"/>
</dbReference>
<dbReference type="InterPro" id="IPR016047">
    <property type="entry name" value="M23ase_b-sheet_dom"/>
</dbReference>
<organism evidence="7 8">
    <name type="scientific">Vagococcus lutrae</name>
    <dbReference type="NCBI Taxonomy" id="81947"/>
    <lineage>
        <taxon>Bacteria</taxon>
        <taxon>Bacillati</taxon>
        <taxon>Bacillota</taxon>
        <taxon>Bacilli</taxon>
        <taxon>Lactobacillales</taxon>
        <taxon>Enterococcaceae</taxon>
        <taxon>Vagococcus</taxon>
    </lineage>
</organism>
<evidence type="ECO:0000256" key="1">
    <source>
        <dbReference type="ARBA" id="ARBA00022729"/>
    </source>
</evidence>
<dbReference type="Pfam" id="PF01551">
    <property type="entry name" value="Peptidase_M23"/>
    <property type="match status" value="1"/>
</dbReference>
<keyword evidence="1 4" id="KW-0732">Signal</keyword>
<feature type="coiled-coil region" evidence="2">
    <location>
        <begin position="23"/>
        <end position="106"/>
    </location>
</feature>
<dbReference type="InterPro" id="IPR057309">
    <property type="entry name" value="PcsB_CC"/>
</dbReference>